<dbReference type="GO" id="GO:0005938">
    <property type="term" value="C:cell cortex"/>
    <property type="evidence" value="ECO:0007669"/>
    <property type="project" value="TreeGrafter"/>
</dbReference>
<dbReference type="OrthoDB" id="9997817at2759"/>
<gene>
    <name evidence="4" type="ORF">FGIG_10699</name>
</gene>
<evidence type="ECO:0000313" key="5">
    <source>
        <dbReference type="Proteomes" id="UP000316759"/>
    </source>
</evidence>
<feature type="domain" description="BRCT" evidence="3">
    <location>
        <begin position="118"/>
        <end position="188"/>
    </location>
</feature>
<evidence type="ECO:0000256" key="1">
    <source>
        <dbReference type="SAM" id="MobiDB-lite"/>
    </source>
</evidence>
<dbReference type="EMBL" id="SUNJ01002664">
    <property type="protein sequence ID" value="TPP65804.1"/>
    <property type="molecule type" value="Genomic_DNA"/>
</dbReference>
<dbReference type="PROSITE" id="PS50172">
    <property type="entry name" value="BRCT"/>
    <property type="match status" value="1"/>
</dbReference>
<dbReference type="Pfam" id="PF12738">
    <property type="entry name" value="PTCB-BRCT"/>
    <property type="match status" value="1"/>
</dbReference>
<dbReference type="GO" id="GO:0005085">
    <property type="term" value="F:guanyl-nucleotide exchange factor activity"/>
    <property type="evidence" value="ECO:0007669"/>
    <property type="project" value="InterPro"/>
</dbReference>
<dbReference type="PANTHER" id="PTHR16777:SF2">
    <property type="entry name" value="PROTEIN ECT2"/>
    <property type="match status" value="1"/>
</dbReference>
<dbReference type="Proteomes" id="UP000316759">
    <property type="component" value="Unassembled WGS sequence"/>
</dbReference>
<dbReference type="STRING" id="46835.A0A504YWF2"/>
<protein>
    <submittedName>
        <fullName evidence="4">Protein ect2</fullName>
    </submittedName>
</protein>
<dbReference type="SMART" id="SM00325">
    <property type="entry name" value="RhoGEF"/>
    <property type="match status" value="1"/>
</dbReference>
<dbReference type="InterPro" id="IPR036420">
    <property type="entry name" value="BRCT_dom_sf"/>
</dbReference>
<dbReference type="SUPFAM" id="SSF52113">
    <property type="entry name" value="BRCT domain"/>
    <property type="match status" value="1"/>
</dbReference>
<feature type="region of interest" description="Disordered" evidence="1">
    <location>
        <begin position="362"/>
        <end position="420"/>
    </location>
</feature>
<feature type="region of interest" description="Disordered" evidence="1">
    <location>
        <begin position="605"/>
        <end position="624"/>
    </location>
</feature>
<feature type="region of interest" description="Disordered" evidence="1">
    <location>
        <begin position="1197"/>
        <end position="1222"/>
    </location>
</feature>
<feature type="domain" description="DH" evidence="2">
    <location>
        <begin position="651"/>
        <end position="847"/>
    </location>
</feature>
<dbReference type="InterPro" id="IPR035899">
    <property type="entry name" value="DBL_dom_sf"/>
</dbReference>
<dbReference type="InterPro" id="IPR001357">
    <property type="entry name" value="BRCT_dom"/>
</dbReference>
<reference evidence="4 5" key="1">
    <citation type="submission" date="2019-04" db="EMBL/GenBank/DDBJ databases">
        <title>Annotation for the trematode Fasciola gigantica.</title>
        <authorList>
            <person name="Choi Y.-J."/>
        </authorList>
    </citation>
    <scope>NUCLEOTIDE SEQUENCE [LARGE SCALE GENOMIC DNA]</scope>
    <source>
        <strain evidence="4">Uganda_cow_1</strain>
    </source>
</reference>
<feature type="compositionally biased region" description="Basic and acidic residues" evidence="1">
    <location>
        <begin position="389"/>
        <end position="409"/>
    </location>
</feature>
<organism evidence="4 5">
    <name type="scientific">Fasciola gigantica</name>
    <name type="common">Giant liver fluke</name>
    <dbReference type="NCBI Taxonomy" id="46835"/>
    <lineage>
        <taxon>Eukaryota</taxon>
        <taxon>Metazoa</taxon>
        <taxon>Spiralia</taxon>
        <taxon>Lophotrochozoa</taxon>
        <taxon>Platyhelminthes</taxon>
        <taxon>Trematoda</taxon>
        <taxon>Digenea</taxon>
        <taxon>Plagiorchiida</taxon>
        <taxon>Echinostomata</taxon>
        <taxon>Echinostomatoidea</taxon>
        <taxon>Fasciolidae</taxon>
        <taxon>Fasciola</taxon>
    </lineage>
</organism>
<dbReference type="InterPro" id="IPR000219">
    <property type="entry name" value="DH_dom"/>
</dbReference>
<feature type="region of interest" description="Disordered" evidence="1">
    <location>
        <begin position="658"/>
        <end position="701"/>
    </location>
</feature>
<dbReference type="GO" id="GO:0005096">
    <property type="term" value="F:GTPase activator activity"/>
    <property type="evidence" value="ECO:0007669"/>
    <property type="project" value="InterPro"/>
</dbReference>
<dbReference type="Pfam" id="PF00621">
    <property type="entry name" value="RhoGEF"/>
    <property type="match status" value="1"/>
</dbReference>
<evidence type="ECO:0000313" key="4">
    <source>
        <dbReference type="EMBL" id="TPP65804.1"/>
    </source>
</evidence>
<accession>A0A504YWF2</accession>
<dbReference type="GO" id="GO:0007399">
    <property type="term" value="P:nervous system development"/>
    <property type="evidence" value="ECO:0007669"/>
    <property type="project" value="TreeGrafter"/>
</dbReference>
<dbReference type="SUPFAM" id="SSF48065">
    <property type="entry name" value="DBL homology domain (DH-domain)"/>
    <property type="match status" value="1"/>
</dbReference>
<dbReference type="PROSITE" id="PS50010">
    <property type="entry name" value="DH_2"/>
    <property type="match status" value="1"/>
</dbReference>
<feature type="region of interest" description="Disordered" evidence="1">
    <location>
        <begin position="1754"/>
        <end position="1798"/>
    </location>
</feature>
<dbReference type="PANTHER" id="PTHR16777">
    <property type="entry name" value="PROTEIN ECT2"/>
    <property type="match status" value="1"/>
</dbReference>
<dbReference type="SMART" id="SM00292">
    <property type="entry name" value="BRCT"/>
    <property type="match status" value="1"/>
</dbReference>
<keyword evidence="5" id="KW-1185">Reference proteome</keyword>
<proteinExistence type="predicted"/>
<feature type="compositionally biased region" description="Polar residues" evidence="1">
    <location>
        <begin position="376"/>
        <end position="388"/>
    </location>
</feature>
<dbReference type="GO" id="GO:2000431">
    <property type="term" value="P:regulation of cytokinesis, actomyosin contractile ring assembly"/>
    <property type="evidence" value="ECO:0007669"/>
    <property type="project" value="InterPro"/>
</dbReference>
<dbReference type="Gene3D" id="1.20.900.10">
    <property type="entry name" value="Dbl homology (DH) domain"/>
    <property type="match status" value="1"/>
</dbReference>
<dbReference type="InterPro" id="IPR026817">
    <property type="entry name" value="Ect2"/>
</dbReference>
<dbReference type="GO" id="GO:0000281">
    <property type="term" value="P:mitotic cytokinesis"/>
    <property type="evidence" value="ECO:0007669"/>
    <property type="project" value="TreeGrafter"/>
</dbReference>
<comment type="caution">
    <text evidence="4">The sequence shown here is derived from an EMBL/GenBank/DDBJ whole genome shotgun (WGS) entry which is preliminary data.</text>
</comment>
<sequence length="1798" mass="194088">MSSDRNPLIIIGTCAFSNESFSKLIGKLVEKFEVTYLPDSSTCISRVREANDHTKAGLSDPISGCEWFLFSDFDSFSDIHELVTLRPEARIMGYPAFVDCMLLQRKWTKPRPVFNFSMQGAVVCITGFRDRQTVNRLATMINWMGGSVRRYMNVNTTTHLVAYRCAGDKVREAAITTRRIATVKTSWVEVAWEKRCDNPHISATDSILFNPIDVFALSARLKQLMVREPSSASRSTLHSSRLPDSPSLTEEAQYRVCMLGLSYRVPVLRLEWFWLSLQLTCLCRLEPYLYVAGPSRNLNATVQLPPLARPSLVSADSEAPSNNGDILDNSFASIMATKTTSSPMPDEHETQISLTGCDEAIEEVDEPGPSPDCSPNKVTTAPVSTSFSEGHHSVSVNEEKENLCPREAHSLASSGQTQTSLEFDLPGRKSAVHDGAAKLKSPLASSMDKVSFIVSPKHSNSPRGFISPIGDARRSFGRISSHLRTGSSLSANSSQGNLLTQLADPLNFPSNRERRLCHISHQQLIQRDEQLQSPSGLTCTPSELDARGLSAELIATCWSPGSFNSALLLNATNASDCNTSCPPAQNRRSYGLGSLVGSLRDVNQKGSVDGTASETIPDLDASGTLKSPTIQVIGHHTQTSTPSSGKHKSTSRLSLLHNAARKSRTPASDLTSGGISNVSSSPQSDGKLIDEDQPGGPILPRQEADYVFGKLGAIVELHERLQPQLDQLETNWSLTESRLGDVLHHDLLDEMDKAYGNYMQFYSPPHLHHLGEQFPRFLAFMRQVERRRESGRQSLAALLVRPVQRLPSVALLMEGIAKFTPKSHSDYAAVTQFSKGINDLLANINDRLRRNEERLSMLSLYHEIGGAPPEMLSSSRSLIARLNVFELGTNTSGDGVDHLNQGDRDQMVAAGDTSGINLQASNPASNIASAGTNVDTTGSGTASGGHVTVTRTGSGASGTSAMNVGLMEGKQRCCFKHLYLLKLHEIKRVINFDTASLDRAAFGLVVRASSEEDDRVYAYCLAASFAASAAVAAGRCPEPVESAVAAATAACSRSDPVGAPSSGTTIMVPSSVSSVMNANSTINSNNHNVSNPNIHVATLQACVDEAKRVFLNRLCHHIIQVSCLAQSPDELLVDVEPEELLGFDLEQVFNATAVALKSKKCITFKHEISLLIFFLPCPCPPKNRGHTVDTATFAAPTQPHELSRHASTPLRETRPGRNTCPPPTPTADQVAMAMLNLIRPSRSSDRIRCRAGVHAVGDDKADEDDIETSSISAYAQHLPFEDYTDDDPDLDCASVTSGNFGGRRAWPAFAKQSTTIDLDNARHTITRLNGMDALSSASSLQSNTLDLTARNPATDSLTSLRSLRNATTSRSSLSHARGFLFGRSSVLTPNNRSRAEQRFEQIGGQRKSVCQSVLAGLKNFRRSIAGAGNALLHGSTAGSPFVTRTGRGPSRTVNPSNLAVAPALLNRSASVDAGPGVLLTEAAAVSLTSGPCEIRLSGHNLNRPTAAPLAETEFERDTDGDSPSHLHLPFPLSATQSFCSAVKSVPPAAIGTTPLRGSVGASSHIHQVFPRSLTATVGHQGTVLTSSGSLRNLFQSAFRNQSSTSSRTANNRMEILKVIDSEAPPEANDGMAPSASLYEPGLDEDLQLVHLGSSMLSLTSWDSVSTLNYPVRNKPVDRILNRTLFSASGRKSGTGSAVWETASHLGVSTHEDMRRSFRLPVRRHLVGLTGGDSGSRKLQKKTKKYKLGAMSHLFQRPSVAKGPNEAEETIGEAPLLGPSQSRPSTSRRESLLRGLFSR</sequence>
<name>A0A504YWF2_FASGI</name>
<evidence type="ECO:0000259" key="2">
    <source>
        <dbReference type="PROSITE" id="PS50010"/>
    </source>
</evidence>
<feature type="compositionally biased region" description="Polar residues" evidence="1">
    <location>
        <begin position="605"/>
        <end position="614"/>
    </location>
</feature>
<feature type="compositionally biased region" description="Polar residues" evidence="1">
    <location>
        <begin position="411"/>
        <end position="420"/>
    </location>
</feature>
<dbReference type="GO" id="GO:0005634">
    <property type="term" value="C:nucleus"/>
    <property type="evidence" value="ECO:0007669"/>
    <property type="project" value="InterPro"/>
</dbReference>
<evidence type="ECO:0000259" key="3">
    <source>
        <dbReference type="PROSITE" id="PS50172"/>
    </source>
</evidence>
<feature type="compositionally biased region" description="Polar residues" evidence="1">
    <location>
        <begin position="665"/>
        <end position="684"/>
    </location>
</feature>
<dbReference type="Gene3D" id="3.40.50.10190">
    <property type="entry name" value="BRCT domain"/>
    <property type="match status" value="1"/>
</dbReference>